<evidence type="ECO:0000313" key="2">
    <source>
        <dbReference type="Proteomes" id="UP001501221"/>
    </source>
</evidence>
<protein>
    <submittedName>
        <fullName evidence="1">Uncharacterized protein</fullName>
    </submittedName>
</protein>
<comment type="caution">
    <text evidence="1">The sequence shown here is derived from an EMBL/GenBank/DDBJ whole genome shotgun (WGS) entry which is preliminary data.</text>
</comment>
<proteinExistence type="predicted"/>
<gene>
    <name evidence="1" type="ORF">GCM10009123_09740</name>
</gene>
<organism evidence="1 2">
    <name type="scientific">Kangiella japonica</name>
    <dbReference type="NCBI Taxonomy" id="647384"/>
    <lineage>
        <taxon>Bacteria</taxon>
        <taxon>Pseudomonadati</taxon>
        <taxon>Pseudomonadota</taxon>
        <taxon>Gammaproteobacteria</taxon>
        <taxon>Kangiellales</taxon>
        <taxon>Kangiellaceae</taxon>
        <taxon>Kangiella</taxon>
    </lineage>
</organism>
<accession>A0ABN0SX14</accession>
<dbReference type="Proteomes" id="UP001501221">
    <property type="component" value="Unassembled WGS sequence"/>
</dbReference>
<sequence>MTGNSINNPNIRKANILASEIAERRSTGVKAEDFIVDSINNL</sequence>
<evidence type="ECO:0000313" key="1">
    <source>
        <dbReference type="EMBL" id="GAA0204453.1"/>
    </source>
</evidence>
<dbReference type="EMBL" id="BAAAFM010000003">
    <property type="protein sequence ID" value="GAA0204453.1"/>
    <property type="molecule type" value="Genomic_DNA"/>
</dbReference>
<name>A0ABN0SX14_9GAMM</name>
<keyword evidence="2" id="KW-1185">Reference proteome</keyword>
<reference evidence="1 2" key="1">
    <citation type="journal article" date="2019" name="Int. J. Syst. Evol. Microbiol.">
        <title>The Global Catalogue of Microorganisms (GCM) 10K type strain sequencing project: providing services to taxonomists for standard genome sequencing and annotation.</title>
        <authorList>
            <consortium name="The Broad Institute Genomics Platform"/>
            <consortium name="The Broad Institute Genome Sequencing Center for Infectious Disease"/>
            <person name="Wu L."/>
            <person name="Ma J."/>
        </authorList>
    </citation>
    <scope>NUCLEOTIDE SEQUENCE [LARGE SCALE GENOMIC DNA]</scope>
    <source>
        <strain evidence="1 2">JCM 16211</strain>
    </source>
</reference>